<dbReference type="NCBIfam" id="TIGR01453">
    <property type="entry name" value="grpIintron_endo"/>
    <property type="match status" value="1"/>
</dbReference>
<dbReference type="Pfam" id="PF01541">
    <property type="entry name" value="GIY-YIG"/>
    <property type="match status" value="1"/>
</dbReference>
<dbReference type="CDD" id="cd10437">
    <property type="entry name" value="GIY-YIG_HE_I-TevI_like"/>
    <property type="match status" value="1"/>
</dbReference>
<dbReference type="SMART" id="SM00465">
    <property type="entry name" value="GIYc"/>
    <property type="match status" value="1"/>
</dbReference>
<evidence type="ECO:0000256" key="2">
    <source>
        <dbReference type="ARBA" id="ARBA00010045"/>
    </source>
</evidence>
<dbReference type="SMART" id="SM00496">
    <property type="entry name" value="IENR2"/>
    <property type="match status" value="3"/>
</dbReference>
<sequence>MKSGIYQIRNVISGKIYVGSTNNFKERKRHHFYDLKNNRHHCDHLQKSFNKHGIENFVFEILEEVDVDSLIETEQHYINNANTPLFNTSGVAGRIEMSDEIKAKISKIHKGKKLSKKQCDAMSIAFSGEGNPFYGKRHSEATIEKISGANNPMFGKYGEQNPFFGKKHSEETIAKMKNAALNRPPISDETRAKLKAIQSDGRHKGENHNRFTGWYHTPWGKVDSPYKCPENTTYMSVYRWCKKHPEKVISKTSYNQSEYLKTNYSEEIVGRTFRDLGFWFEPKEAK</sequence>
<dbReference type="InterPro" id="IPR006350">
    <property type="entry name" value="Intron_endoG1"/>
</dbReference>
<dbReference type="SUPFAM" id="SSF82771">
    <property type="entry name" value="GIY-YIG endonuclease"/>
    <property type="match status" value="1"/>
</dbReference>
<dbReference type="KEGG" id="vg:26639050"/>
<dbReference type="GeneID" id="26639050"/>
<evidence type="ECO:0000256" key="1">
    <source>
        <dbReference type="ARBA" id="ARBA00001946"/>
    </source>
</evidence>
<dbReference type="Gene3D" id="3.40.1440.10">
    <property type="entry name" value="GIY-YIG endonuclease"/>
    <property type="match status" value="1"/>
</dbReference>
<organism evidence="5 6">
    <name type="scientific">Sinorhizobium phage phiN3</name>
    <dbReference type="NCBI Taxonomy" id="1647405"/>
    <lineage>
        <taxon>Viruses</taxon>
        <taxon>Duplodnaviria</taxon>
        <taxon>Heunggongvirae</taxon>
        <taxon>Uroviricota</taxon>
        <taxon>Caudoviricetes</taxon>
        <taxon>Emdodecavirus</taxon>
        <taxon>Emdodecavirus N3</taxon>
    </lineage>
</organism>
<evidence type="ECO:0000259" key="4">
    <source>
        <dbReference type="PROSITE" id="PS50164"/>
    </source>
</evidence>
<dbReference type="RefSeq" id="YP_009212555.1">
    <property type="nucleotide sequence ID" value="NC_028945.1"/>
</dbReference>
<dbReference type="InterPro" id="IPR035901">
    <property type="entry name" value="GIY-YIG_endonuc_sf"/>
</dbReference>
<keyword evidence="3" id="KW-0460">Magnesium</keyword>
<dbReference type="EMBL" id="KR052482">
    <property type="protein sequence ID" value="AKF13578.1"/>
    <property type="molecule type" value="Genomic_DNA"/>
</dbReference>
<dbReference type="SUPFAM" id="SSF64496">
    <property type="entry name" value="DNA-binding domain of intron-encoded endonucleases"/>
    <property type="match status" value="2"/>
</dbReference>
<feature type="domain" description="GIY-YIG" evidence="4">
    <location>
        <begin position="1"/>
        <end position="88"/>
    </location>
</feature>
<dbReference type="InterPro" id="IPR003611">
    <property type="entry name" value="NUMOD3"/>
</dbReference>
<dbReference type="PROSITE" id="PS50164">
    <property type="entry name" value="GIY_YIG"/>
    <property type="match status" value="1"/>
</dbReference>
<dbReference type="Proteomes" id="UP000202958">
    <property type="component" value="Segment"/>
</dbReference>
<evidence type="ECO:0000256" key="3">
    <source>
        <dbReference type="ARBA" id="ARBA00022842"/>
    </source>
</evidence>
<evidence type="ECO:0000313" key="6">
    <source>
        <dbReference type="Proteomes" id="UP000202958"/>
    </source>
</evidence>
<dbReference type="Pfam" id="PF07460">
    <property type="entry name" value="NUMOD3"/>
    <property type="match status" value="3"/>
</dbReference>
<gene>
    <name evidence="5" type="ORF">PHIN3_315</name>
</gene>
<dbReference type="OrthoDB" id="6574at10239"/>
<keyword evidence="5" id="KW-0378">Hydrolase</keyword>
<dbReference type="InterPro" id="IPR000305">
    <property type="entry name" value="GIY-YIG_endonuc"/>
</dbReference>
<name>A0A0F6SJ48_9CAUD</name>
<evidence type="ECO:0000313" key="5">
    <source>
        <dbReference type="EMBL" id="AKF13578.1"/>
    </source>
</evidence>
<keyword evidence="5" id="KW-0540">Nuclease</keyword>
<keyword evidence="5" id="KW-0255">Endonuclease</keyword>
<keyword evidence="6" id="KW-1185">Reference proteome</keyword>
<protein>
    <submittedName>
        <fullName evidence="5">GIY-YIG endonuclease</fullName>
    </submittedName>
</protein>
<dbReference type="GO" id="GO:0004519">
    <property type="term" value="F:endonuclease activity"/>
    <property type="evidence" value="ECO:0007669"/>
    <property type="project" value="UniProtKB-KW"/>
</dbReference>
<comment type="cofactor">
    <cofactor evidence="1">
        <name>Mg(2+)</name>
        <dbReference type="ChEBI" id="CHEBI:18420"/>
    </cofactor>
</comment>
<proteinExistence type="predicted"/>
<accession>A0A0F6SJ48</accession>
<dbReference type="GO" id="GO:0003677">
    <property type="term" value="F:DNA binding"/>
    <property type="evidence" value="ECO:0007669"/>
    <property type="project" value="InterPro"/>
</dbReference>
<reference evidence="5 6" key="1">
    <citation type="submission" date="2015-04" db="EMBL/GenBank/DDBJ databases">
        <authorList>
            <person name="Hodson T.S."/>
            <person name="Hyde J.R."/>
            <person name="Schouten J.T."/>
            <person name="Crockett J.T."/>
            <person name="Smith T.A."/>
            <person name="Merrill B.D."/>
            <person name="Crook M.B."/>
            <person name="Griffitts J.S."/>
            <person name="Burnett S.H."/>
            <person name="Grose J.H."/>
            <person name="Breakwell D.P."/>
        </authorList>
    </citation>
    <scope>NUCLEOTIDE SEQUENCE [LARGE SCALE GENOMIC DNA]</scope>
</reference>
<comment type="similarity">
    <text evidence="2">To endonucleases of group I introns of fungi and phage.</text>
</comment>